<dbReference type="GeneID" id="25909460"/>
<dbReference type="AlphaFoldDB" id="A0A0L0FP87"/>
<accession>A0A0L0FP87</accession>
<evidence type="ECO:0000313" key="2">
    <source>
        <dbReference type="EMBL" id="KNC78620.1"/>
    </source>
</evidence>
<organism evidence="2 3">
    <name type="scientific">Sphaeroforma arctica JP610</name>
    <dbReference type="NCBI Taxonomy" id="667725"/>
    <lineage>
        <taxon>Eukaryota</taxon>
        <taxon>Ichthyosporea</taxon>
        <taxon>Ichthyophonida</taxon>
        <taxon>Sphaeroforma</taxon>
    </lineage>
</organism>
<dbReference type="RefSeq" id="XP_014152522.1">
    <property type="nucleotide sequence ID" value="XM_014297047.1"/>
</dbReference>
<keyword evidence="3" id="KW-1185">Reference proteome</keyword>
<dbReference type="SUPFAM" id="SSF101386">
    <property type="entry name" value="all-alpha NTP pyrophosphatases"/>
    <property type="match status" value="1"/>
</dbReference>
<sequence>MQQSSSQDATTHTATKVSDSTKNDNATGITSRDIPQKVWEEVPEGRFTDVSLETIRQMQSKWSTERNFTPKNTPRNLLLAMTGEVGEVSEIFMVCTTCECSECRIEHEVGNGLVVSRTESSRW</sequence>
<proteinExistence type="predicted"/>
<feature type="region of interest" description="Disordered" evidence="1">
    <location>
        <begin position="1"/>
        <end position="37"/>
    </location>
</feature>
<evidence type="ECO:0000313" key="3">
    <source>
        <dbReference type="Proteomes" id="UP000054560"/>
    </source>
</evidence>
<dbReference type="Gene3D" id="1.10.287.1080">
    <property type="entry name" value="MazG-like"/>
    <property type="match status" value="1"/>
</dbReference>
<dbReference type="EMBL" id="KQ242456">
    <property type="protein sequence ID" value="KNC78620.1"/>
    <property type="molecule type" value="Genomic_DNA"/>
</dbReference>
<evidence type="ECO:0000256" key="1">
    <source>
        <dbReference type="SAM" id="MobiDB-lite"/>
    </source>
</evidence>
<gene>
    <name evidence="2" type="ORF">SARC_08956</name>
</gene>
<dbReference type="OrthoDB" id="411123at2759"/>
<name>A0A0L0FP87_9EUKA</name>
<protein>
    <submittedName>
        <fullName evidence="2">Uncharacterized protein</fullName>
    </submittedName>
</protein>
<reference evidence="2 3" key="1">
    <citation type="submission" date="2011-02" db="EMBL/GenBank/DDBJ databases">
        <title>The Genome Sequence of Sphaeroforma arctica JP610.</title>
        <authorList>
            <consortium name="The Broad Institute Genome Sequencing Platform"/>
            <person name="Russ C."/>
            <person name="Cuomo C."/>
            <person name="Young S.K."/>
            <person name="Zeng Q."/>
            <person name="Gargeya S."/>
            <person name="Alvarado L."/>
            <person name="Berlin A."/>
            <person name="Chapman S.B."/>
            <person name="Chen Z."/>
            <person name="Freedman E."/>
            <person name="Gellesch M."/>
            <person name="Goldberg J."/>
            <person name="Griggs A."/>
            <person name="Gujja S."/>
            <person name="Heilman E."/>
            <person name="Heiman D."/>
            <person name="Howarth C."/>
            <person name="Mehta T."/>
            <person name="Neiman D."/>
            <person name="Pearson M."/>
            <person name="Roberts A."/>
            <person name="Saif S."/>
            <person name="Shea T."/>
            <person name="Shenoy N."/>
            <person name="Sisk P."/>
            <person name="Stolte C."/>
            <person name="Sykes S."/>
            <person name="White J."/>
            <person name="Yandava C."/>
            <person name="Burger G."/>
            <person name="Gray M.W."/>
            <person name="Holland P.W.H."/>
            <person name="King N."/>
            <person name="Lang F.B.F."/>
            <person name="Roger A.J."/>
            <person name="Ruiz-Trillo I."/>
            <person name="Haas B."/>
            <person name="Nusbaum C."/>
            <person name="Birren B."/>
        </authorList>
    </citation>
    <scope>NUCLEOTIDE SEQUENCE [LARGE SCALE GENOMIC DNA]</scope>
    <source>
        <strain evidence="2 3">JP610</strain>
    </source>
</reference>
<feature type="compositionally biased region" description="Polar residues" evidence="1">
    <location>
        <begin position="1"/>
        <end position="30"/>
    </location>
</feature>
<dbReference type="Proteomes" id="UP000054560">
    <property type="component" value="Unassembled WGS sequence"/>
</dbReference>